<dbReference type="EMBL" id="PFQF01000039">
    <property type="protein sequence ID" value="PJA20073.1"/>
    <property type="molecule type" value="Genomic_DNA"/>
</dbReference>
<name>A0A2M7W3G9_9BACT</name>
<evidence type="ECO:0000313" key="2">
    <source>
        <dbReference type="Proteomes" id="UP000230137"/>
    </source>
</evidence>
<protein>
    <submittedName>
        <fullName evidence="1">Uncharacterized protein</fullName>
    </submittedName>
</protein>
<comment type="caution">
    <text evidence="1">The sequence shown here is derived from an EMBL/GenBank/DDBJ whole genome shotgun (WGS) entry which is preliminary data.</text>
</comment>
<sequence>MIIAKKEGKLVVKNKISTIKFIGEVVKINDYKLPGPGEFEVGGVLAYGLSEGGYVLKDDEFGFGYLDGINKVLDEKRLEDLPDVEILFVNFSDDKKMSVTEKNIKIFDPRILVAFGDGGKTVANIAMLGRCETIVGVLKLKKSDLPLEGQKIYFIK</sequence>
<dbReference type="AlphaFoldDB" id="A0A2M7W3G9"/>
<accession>A0A2M7W3G9</accession>
<proteinExistence type="predicted"/>
<reference evidence="2" key="1">
    <citation type="submission" date="2017-09" db="EMBL/GenBank/DDBJ databases">
        <title>Depth-based differentiation of microbial function through sediment-hosted aquifers and enrichment of novel symbionts in the deep terrestrial subsurface.</title>
        <authorList>
            <person name="Probst A.J."/>
            <person name="Ladd B."/>
            <person name="Jarett J.K."/>
            <person name="Geller-Mcgrath D.E."/>
            <person name="Sieber C.M.K."/>
            <person name="Emerson J.B."/>
            <person name="Anantharaman K."/>
            <person name="Thomas B.C."/>
            <person name="Malmstrom R."/>
            <person name="Stieglmeier M."/>
            <person name="Klingl A."/>
            <person name="Woyke T."/>
            <person name="Ryan C.M."/>
            <person name="Banfield J.F."/>
        </authorList>
    </citation>
    <scope>NUCLEOTIDE SEQUENCE [LARGE SCALE GENOMIC DNA]</scope>
</reference>
<organism evidence="1 2">
    <name type="scientific">Candidatus Berkelbacteria bacterium CG_4_10_14_0_2_um_filter_35_9_33_12</name>
    <dbReference type="NCBI Taxonomy" id="1974499"/>
    <lineage>
        <taxon>Bacteria</taxon>
        <taxon>Candidatus Berkelbacteria</taxon>
    </lineage>
</organism>
<dbReference type="Proteomes" id="UP000230137">
    <property type="component" value="Unassembled WGS sequence"/>
</dbReference>
<gene>
    <name evidence="1" type="ORF">COX60_02710</name>
</gene>
<evidence type="ECO:0000313" key="1">
    <source>
        <dbReference type="EMBL" id="PJA20073.1"/>
    </source>
</evidence>